<evidence type="ECO:0000313" key="2">
    <source>
        <dbReference type="Proteomes" id="UP001162992"/>
    </source>
</evidence>
<name>A0ACC2A939_DIPCM</name>
<accession>A0ACC2A939</accession>
<protein>
    <submittedName>
        <fullName evidence="1">Uncharacterized protein</fullName>
    </submittedName>
</protein>
<sequence>MGLEETTRMECVASIQSNRFPCESLTTGSNGYLPFLGSRHSGLIFSREGRPQTSSRRWKHKVEASEFHSEVKFSGECGSTLNIWASKNASNRQLFTDRRHFLSSMFLAFPWTASSSISLPAEATSTSKELSRSPFNEERILEQNKRVQKLNNAPPDFLHS</sequence>
<comment type="caution">
    <text evidence="1">The sequence shown here is derived from an EMBL/GenBank/DDBJ whole genome shotgun (WGS) entry which is preliminary data.</text>
</comment>
<dbReference type="EMBL" id="CM055114">
    <property type="protein sequence ID" value="KAJ7514079.1"/>
    <property type="molecule type" value="Genomic_DNA"/>
</dbReference>
<dbReference type="Proteomes" id="UP001162992">
    <property type="component" value="Chromosome 23"/>
</dbReference>
<proteinExistence type="predicted"/>
<keyword evidence="2" id="KW-1185">Reference proteome</keyword>
<organism evidence="1 2">
    <name type="scientific">Diphasiastrum complanatum</name>
    <name type="common">Issler's clubmoss</name>
    <name type="synonym">Lycopodium complanatum</name>
    <dbReference type="NCBI Taxonomy" id="34168"/>
    <lineage>
        <taxon>Eukaryota</taxon>
        <taxon>Viridiplantae</taxon>
        <taxon>Streptophyta</taxon>
        <taxon>Embryophyta</taxon>
        <taxon>Tracheophyta</taxon>
        <taxon>Lycopodiopsida</taxon>
        <taxon>Lycopodiales</taxon>
        <taxon>Lycopodiaceae</taxon>
        <taxon>Lycopodioideae</taxon>
        <taxon>Diphasiastrum</taxon>
    </lineage>
</organism>
<gene>
    <name evidence="1" type="ORF">O6H91_23G026200</name>
</gene>
<evidence type="ECO:0000313" key="1">
    <source>
        <dbReference type="EMBL" id="KAJ7514079.1"/>
    </source>
</evidence>
<reference evidence="2" key="1">
    <citation type="journal article" date="2024" name="Proc. Natl. Acad. Sci. U.S.A.">
        <title>Extraordinary preservation of gene collinearity over three hundred million years revealed in homosporous lycophytes.</title>
        <authorList>
            <person name="Li C."/>
            <person name="Wickell D."/>
            <person name="Kuo L.Y."/>
            <person name="Chen X."/>
            <person name="Nie B."/>
            <person name="Liao X."/>
            <person name="Peng D."/>
            <person name="Ji J."/>
            <person name="Jenkins J."/>
            <person name="Williams M."/>
            <person name="Shu S."/>
            <person name="Plott C."/>
            <person name="Barry K."/>
            <person name="Rajasekar S."/>
            <person name="Grimwood J."/>
            <person name="Han X."/>
            <person name="Sun S."/>
            <person name="Hou Z."/>
            <person name="He W."/>
            <person name="Dai G."/>
            <person name="Sun C."/>
            <person name="Schmutz J."/>
            <person name="Leebens-Mack J.H."/>
            <person name="Li F.W."/>
            <person name="Wang L."/>
        </authorList>
    </citation>
    <scope>NUCLEOTIDE SEQUENCE [LARGE SCALE GENOMIC DNA]</scope>
    <source>
        <strain evidence="2">cv. PW_Plant_1</strain>
    </source>
</reference>